<dbReference type="EMBL" id="QRMI01000004">
    <property type="protein sequence ID" value="RHJ63597.1"/>
    <property type="molecule type" value="Genomic_DNA"/>
</dbReference>
<accession>A0A415D918</accession>
<name>A0A415D918_9FIRM</name>
<dbReference type="Proteomes" id="UP000285832">
    <property type="component" value="Unassembled WGS sequence"/>
</dbReference>
<sequence>MNEMHTVIILNKQSSDLLKDFRFLYKPFVDEGTISFCDWNEAGTDLKSAVPDIYKCIKGKPDWRAIVLNTDSMAVHTSGPVADEKNPFDFPGETVNDTEIPRESNVPMIRLSHMLCGYPAATVKNFEKGFEYYDEKTLKRVRVRESELTEDEVYQLSRRYRDRLKPIYLDVPVSEEVKKAQDELNEKYEFSDNRPQELIFIATRKHKKDEEHIYESWKTQFEMESSNFSSRNKYPNNCRFICSSITNAENSLYMKELTEFWVSVLTLAINRIPASSLQAYRLYKLGMEASEEELERLLNKRLNRMESVYDFVQERMKMKAELSFEEDDILVPEQKIPVHFDGSSGKELYINTSKIGLSRDCPKDELFTWIMEITEKKRQINQFLKAPRRAIDKASQHLKGRAESFFGDEYKMDQFQVEDLEAEIERLETNVLENSTSGLVDEAKFKEQIETVDKKVKKDIVSHIRRSTAVQVGCCLLLVYLLGFVPYWISAAKLGGSQFGSAVVVALAALAVAAAGGIAALFILRHRVRMSMEEYNHVIHTMVNNVNASADEFGKYFTAVCTYMKAQSIRAGIKLKSESISSAQFILRAHKQALKSSIERDEEVAASYGIRRVAEVEKNITSFFHEEKLPKDNALYYYETDKSDVGIPLNEAGDLVRAPYKFVAKLKLEREDLYDEVKGEV</sequence>
<proteinExistence type="predicted"/>
<gene>
    <name evidence="1" type="ORF">DW116_02630</name>
</gene>
<dbReference type="AlphaFoldDB" id="A0A415D918"/>
<evidence type="ECO:0000313" key="2">
    <source>
        <dbReference type="Proteomes" id="UP000285832"/>
    </source>
</evidence>
<reference evidence="1 2" key="1">
    <citation type="submission" date="2018-08" db="EMBL/GenBank/DDBJ databases">
        <title>A genome reference for cultivated species of the human gut microbiota.</title>
        <authorList>
            <person name="Zou Y."/>
            <person name="Xue W."/>
            <person name="Luo G."/>
        </authorList>
    </citation>
    <scope>NUCLEOTIDE SEQUENCE [LARGE SCALE GENOMIC DNA]</scope>
    <source>
        <strain evidence="1 2">AM09-9</strain>
    </source>
</reference>
<protein>
    <submittedName>
        <fullName evidence="1">Uncharacterized protein</fullName>
    </submittedName>
</protein>
<dbReference type="RefSeq" id="WP_044905101.1">
    <property type="nucleotide sequence ID" value="NZ_CATWTA010000021.1"/>
</dbReference>
<organism evidence="1 2">
    <name type="scientific">[Ruminococcus] lactaris</name>
    <dbReference type="NCBI Taxonomy" id="46228"/>
    <lineage>
        <taxon>Bacteria</taxon>
        <taxon>Bacillati</taxon>
        <taxon>Bacillota</taxon>
        <taxon>Clostridia</taxon>
        <taxon>Lachnospirales</taxon>
        <taxon>Lachnospiraceae</taxon>
        <taxon>Mediterraneibacter</taxon>
    </lineage>
</organism>
<comment type="caution">
    <text evidence="1">The sequence shown here is derived from an EMBL/GenBank/DDBJ whole genome shotgun (WGS) entry which is preliminary data.</text>
</comment>
<evidence type="ECO:0000313" key="1">
    <source>
        <dbReference type="EMBL" id="RHJ63597.1"/>
    </source>
</evidence>